<name>A0ABP9KYM2_9RHOB</name>
<dbReference type="InterPro" id="IPR050553">
    <property type="entry name" value="Thioredoxin_ResA/DsbE_sf"/>
</dbReference>
<dbReference type="PROSITE" id="PS00194">
    <property type="entry name" value="THIOREDOXIN_1"/>
    <property type="match status" value="1"/>
</dbReference>
<dbReference type="PANTHER" id="PTHR42852">
    <property type="entry name" value="THIOL:DISULFIDE INTERCHANGE PROTEIN DSBE"/>
    <property type="match status" value="1"/>
</dbReference>
<dbReference type="InterPro" id="IPR036249">
    <property type="entry name" value="Thioredoxin-like_sf"/>
</dbReference>
<keyword evidence="3" id="KW-0201">Cytochrome c-type biogenesis</keyword>
<dbReference type="PROSITE" id="PS51352">
    <property type="entry name" value="THIOREDOXIN_2"/>
    <property type="match status" value="1"/>
</dbReference>
<dbReference type="InterPro" id="IPR004799">
    <property type="entry name" value="Periplasmic_diS_OxRdtase_DsbE"/>
</dbReference>
<accession>A0ABP9KYM2</accession>
<keyword evidence="4" id="KW-1015">Disulfide bond</keyword>
<sequence length="199" mass="21710">MKINWLMIVPLAVTLGFFGVAGYQLLSTQDALREGVDTAALPSAQQGRAAPPLSLEEMDGTPLLTREMLEGHDDIIMVNFFASWCPPCRVEHPNLTALAEAGVTLYGVNYRDQLSQAEQFLDDLGNPYHAMGRDPEARNGRDWGVVAMPETFFIDPEGTVVLHFRGPVTRRSIANQIAPALAEAGYSLPDLPELGAETD</sequence>
<evidence type="ECO:0000313" key="8">
    <source>
        <dbReference type="Proteomes" id="UP001499910"/>
    </source>
</evidence>
<dbReference type="InterPro" id="IPR017937">
    <property type="entry name" value="Thioredoxin_CS"/>
</dbReference>
<keyword evidence="5" id="KW-0676">Redox-active center</keyword>
<dbReference type="InterPro" id="IPR013740">
    <property type="entry name" value="Redoxin"/>
</dbReference>
<dbReference type="RefSeq" id="WP_259546512.1">
    <property type="nucleotide sequence ID" value="NZ_BAABHW010000001.1"/>
</dbReference>
<gene>
    <name evidence="7" type="ORF">GCM10023209_08170</name>
</gene>
<dbReference type="Proteomes" id="UP001499910">
    <property type="component" value="Unassembled WGS sequence"/>
</dbReference>
<dbReference type="Gene3D" id="3.40.30.10">
    <property type="entry name" value="Glutaredoxin"/>
    <property type="match status" value="1"/>
</dbReference>
<comment type="caution">
    <text evidence="7">The sequence shown here is derived from an EMBL/GenBank/DDBJ whole genome shotgun (WGS) entry which is preliminary data.</text>
</comment>
<evidence type="ECO:0000259" key="6">
    <source>
        <dbReference type="PROSITE" id="PS51352"/>
    </source>
</evidence>
<evidence type="ECO:0000313" key="7">
    <source>
        <dbReference type="EMBL" id="GAA5068010.1"/>
    </source>
</evidence>
<evidence type="ECO:0000256" key="4">
    <source>
        <dbReference type="ARBA" id="ARBA00023157"/>
    </source>
</evidence>
<comment type="similarity">
    <text evidence="2">Belongs to the thioredoxin family. DsbE subfamily.</text>
</comment>
<protein>
    <submittedName>
        <fullName evidence="7">DsbE family thiol:disulfide interchange protein</fullName>
    </submittedName>
</protein>
<organism evidence="7 8">
    <name type="scientific">[Roseibacterium] beibuensis</name>
    <dbReference type="NCBI Taxonomy" id="1193142"/>
    <lineage>
        <taxon>Bacteria</taxon>
        <taxon>Pseudomonadati</taxon>
        <taxon>Pseudomonadota</taxon>
        <taxon>Alphaproteobacteria</taxon>
        <taxon>Rhodobacterales</taxon>
        <taxon>Roseobacteraceae</taxon>
        <taxon>Roseicyclus</taxon>
    </lineage>
</organism>
<feature type="domain" description="Thioredoxin" evidence="6">
    <location>
        <begin position="44"/>
        <end position="182"/>
    </location>
</feature>
<keyword evidence="8" id="KW-1185">Reference proteome</keyword>
<dbReference type="SUPFAM" id="SSF52833">
    <property type="entry name" value="Thioredoxin-like"/>
    <property type="match status" value="1"/>
</dbReference>
<evidence type="ECO:0000256" key="5">
    <source>
        <dbReference type="ARBA" id="ARBA00023284"/>
    </source>
</evidence>
<dbReference type="InterPro" id="IPR013766">
    <property type="entry name" value="Thioredoxin_domain"/>
</dbReference>
<dbReference type="NCBIfam" id="TIGR00385">
    <property type="entry name" value="dsbE"/>
    <property type="match status" value="1"/>
</dbReference>
<evidence type="ECO:0000256" key="3">
    <source>
        <dbReference type="ARBA" id="ARBA00022748"/>
    </source>
</evidence>
<evidence type="ECO:0000256" key="2">
    <source>
        <dbReference type="ARBA" id="ARBA00007758"/>
    </source>
</evidence>
<reference evidence="8" key="1">
    <citation type="journal article" date="2019" name="Int. J. Syst. Evol. Microbiol.">
        <title>The Global Catalogue of Microorganisms (GCM) 10K type strain sequencing project: providing services to taxonomists for standard genome sequencing and annotation.</title>
        <authorList>
            <consortium name="The Broad Institute Genomics Platform"/>
            <consortium name="The Broad Institute Genome Sequencing Center for Infectious Disease"/>
            <person name="Wu L."/>
            <person name="Ma J."/>
        </authorList>
    </citation>
    <scope>NUCLEOTIDE SEQUENCE [LARGE SCALE GENOMIC DNA]</scope>
    <source>
        <strain evidence="8">JCM 18015</strain>
    </source>
</reference>
<proteinExistence type="inferred from homology"/>
<dbReference type="EMBL" id="BAABHW010000001">
    <property type="protein sequence ID" value="GAA5068010.1"/>
    <property type="molecule type" value="Genomic_DNA"/>
</dbReference>
<comment type="subcellular location">
    <subcellularLocation>
        <location evidence="1">Cell envelope</location>
    </subcellularLocation>
</comment>
<dbReference type="Pfam" id="PF08534">
    <property type="entry name" value="Redoxin"/>
    <property type="match status" value="1"/>
</dbReference>
<evidence type="ECO:0000256" key="1">
    <source>
        <dbReference type="ARBA" id="ARBA00004196"/>
    </source>
</evidence>
<dbReference type="PANTHER" id="PTHR42852:SF6">
    <property type="entry name" value="THIOL:DISULFIDE INTERCHANGE PROTEIN DSBE"/>
    <property type="match status" value="1"/>
</dbReference>